<protein>
    <submittedName>
        <fullName evidence="1">Uncharacterized protein</fullName>
    </submittedName>
</protein>
<keyword evidence="2" id="KW-1185">Reference proteome</keyword>
<reference evidence="1 2" key="1">
    <citation type="submission" date="2019-05" db="EMBL/GenBank/DDBJ databases">
        <title>Another draft genome of Portunus trituberculatus and its Hox gene families provides insights of decapod evolution.</title>
        <authorList>
            <person name="Jeong J.-H."/>
            <person name="Song I."/>
            <person name="Kim S."/>
            <person name="Choi T."/>
            <person name="Kim D."/>
            <person name="Ryu S."/>
            <person name="Kim W."/>
        </authorList>
    </citation>
    <scope>NUCLEOTIDE SEQUENCE [LARGE SCALE GENOMIC DNA]</scope>
    <source>
        <tissue evidence="1">Muscle</tissue>
    </source>
</reference>
<dbReference type="AlphaFoldDB" id="A0A5B7DB31"/>
<proteinExistence type="predicted"/>
<dbReference type="Proteomes" id="UP000324222">
    <property type="component" value="Unassembled WGS sequence"/>
</dbReference>
<comment type="caution">
    <text evidence="1">The sequence shown here is derived from an EMBL/GenBank/DDBJ whole genome shotgun (WGS) entry which is preliminary data.</text>
</comment>
<evidence type="ECO:0000313" key="1">
    <source>
        <dbReference type="EMBL" id="MPC18429.1"/>
    </source>
</evidence>
<organism evidence="1 2">
    <name type="scientific">Portunus trituberculatus</name>
    <name type="common">Swimming crab</name>
    <name type="synonym">Neptunus trituberculatus</name>
    <dbReference type="NCBI Taxonomy" id="210409"/>
    <lineage>
        <taxon>Eukaryota</taxon>
        <taxon>Metazoa</taxon>
        <taxon>Ecdysozoa</taxon>
        <taxon>Arthropoda</taxon>
        <taxon>Crustacea</taxon>
        <taxon>Multicrustacea</taxon>
        <taxon>Malacostraca</taxon>
        <taxon>Eumalacostraca</taxon>
        <taxon>Eucarida</taxon>
        <taxon>Decapoda</taxon>
        <taxon>Pleocyemata</taxon>
        <taxon>Brachyura</taxon>
        <taxon>Eubrachyura</taxon>
        <taxon>Portunoidea</taxon>
        <taxon>Portunidae</taxon>
        <taxon>Portuninae</taxon>
        <taxon>Portunus</taxon>
    </lineage>
</organism>
<sequence length="119" mass="12842">MLEGETLHVAGTTGSGMTPDSCLSSHWYPACVDATSRHSTWDLIVPGDGENTEGPHDCRRCLEGYGERRFRCCVAGSEVMSESSSSCSSFNCHAEPKKHCPGDVEARYCFSLGITSSDD</sequence>
<accession>A0A5B7DB31</accession>
<name>A0A5B7DB31_PORTR</name>
<gene>
    <name evidence="1" type="ORF">E2C01_011313</name>
</gene>
<evidence type="ECO:0000313" key="2">
    <source>
        <dbReference type="Proteomes" id="UP000324222"/>
    </source>
</evidence>
<dbReference type="EMBL" id="VSRR010000679">
    <property type="protein sequence ID" value="MPC18429.1"/>
    <property type="molecule type" value="Genomic_DNA"/>
</dbReference>